<dbReference type="OrthoDB" id="9916733at2"/>
<evidence type="ECO:0000313" key="2">
    <source>
        <dbReference type="Proteomes" id="UP000295757"/>
    </source>
</evidence>
<dbReference type="AlphaFoldDB" id="A0A4R7UC48"/>
<dbReference type="RefSeq" id="WP_134110889.1">
    <property type="nucleotide sequence ID" value="NZ_SOCN01000002.1"/>
</dbReference>
<protein>
    <submittedName>
        <fullName evidence="1">Uncharacterized protein</fullName>
    </submittedName>
</protein>
<reference evidence="1 2" key="1">
    <citation type="submission" date="2019-03" db="EMBL/GenBank/DDBJ databases">
        <title>Genomic Encyclopedia of Archaeal and Bacterial Type Strains, Phase II (KMG-II): from individual species to whole genera.</title>
        <authorList>
            <person name="Goeker M."/>
        </authorList>
    </citation>
    <scope>NUCLEOTIDE SEQUENCE [LARGE SCALE GENOMIC DNA]</scope>
    <source>
        <strain evidence="1 2">ATCC 35214</strain>
    </source>
</reference>
<gene>
    <name evidence="1" type="ORF">BCF59_0486</name>
</gene>
<organism evidence="1 2">
    <name type="scientific">Mycoplasmopsis mustelae</name>
    <dbReference type="NCBI Taxonomy" id="171289"/>
    <lineage>
        <taxon>Bacteria</taxon>
        <taxon>Bacillati</taxon>
        <taxon>Mycoplasmatota</taxon>
        <taxon>Mycoplasmoidales</taxon>
        <taxon>Metamycoplasmataceae</taxon>
        <taxon>Mycoplasmopsis</taxon>
    </lineage>
</organism>
<accession>A0A4R7UC48</accession>
<comment type="caution">
    <text evidence="1">The sequence shown here is derived from an EMBL/GenBank/DDBJ whole genome shotgun (WGS) entry which is preliminary data.</text>
</comment>
<dbReference type="EMBL" id="SOCN01000002">
    <property type="protein sequence ID" value="TDV23497.1"/>
    <property type="molecule type" value="Genomic_DNA"/>
</dbReference>
<sequence length="209" mass="24448">MTNKTNKHQKIKFIEALKHELKTINPDIDFNGVIAELTLSAIESLFDKLASLLSLQQQWEQKIKPERVSKYNHEIQTLTESINRIKKQLSIEQKIQNEKLKQFKESSPNIEDALLYSHIKRWTDSGFRTLLSLQKRLDKLQDELWKLNHSTNFYSIASDGSLIDKSNETNKIFENIQNHLQGNFYTSIAREKLKKLISQSQGEDDDELF</sequence>
<proteinExistence type="predicted"/>
<evidence type="ECO:0000313" key="1">
    <source>
        <dbReference type="EMBL" id="TDV23497.1"/>
    </source>
</evidence>
<name>A0A4R7UC48_9BACT</name>
<keyword evidence="2" id="KW-1185">Reference proteome</keyword>
<dbReference type="Proteomes" id="UP000295757">
    <property type="component" value="Unassembled WGS sequence"/>
</dbReference>